<comment type="caution">
    <text evidence="2">The sequence shown here is derived from an EMBL/GenBank/DDBJ whole genome shotgun (WGS) entry which is preliminary data.</text>
</comment>
<protein>
    <recommendedName>
        <fullName evidence="4">Peptidase inhibitor family I36</fullName>
    </recommendedName>
</protein>
<dbReference type="Proteomes" id="UP000642748">
    <property type="component" value="Unassembled WGS sequence"/>
</dbReference>
<dbReference type="AlphaFoldDB" id="A0A8J3QQX0"/>
<feature type="chain" id="PRO_5035291491" description="Peptidase inhibitor family I36" evidence="1">
    <location>
        <begin position="26"/>
        <end position="146"/>
    </location>
</feature>
<evidence type="ECO:0008006" key="4">
    <source>
        <dbReference type="Google" id="ProtNLM"/>
    </source>
</evidence>
<evidence type="ECO:0000313" key="2">
    <source>
        <dbReference type="EMBL" id="GIH14896.1"/>
    </source>
</evidence>
<feature type="signal peptide" evidence="1">
    <location>
        <begin position="1"/>
        <end position="25"/>
    </location>
</feature>
<dbReference type="EMBL" id="BONZ01000030">
    <property type="protein sequence ID" value="GIH14896.1"/>
    <property type="molecule type" value="Genomic_DNA"/>
</dbReference>
<keyword evidence="3" id="KW-1185">Reference proteome</keyword>
<name>A0A8J3QQX0_9ACTN</name>
<accession>A0A8J3QQX0</accession>
<proteinExistence type="predicted"/>
<reference evidence="2" key="1">
    <citation type="submission" date="2021-01" db="EMBL/GenBank/DDBJ databases">
        <title>Whole genome shotgun sequence of Rugosimonospora africana NBRC 104875.</title>
        <authorList>
            <person name="Komaki H."/>
            <person name="Tamura T."/>
        </authorList>
    </citation>
    <scope>NUCLEOTIDE SEQUENCE</scope>
    <source>
        <strain evidence="2">NBRC 104875</strain>
    </source>
</reference>
<evidence type="ECO:0000256" key="1">
    <source>
        <dbReference type="SAM" id="SignalP"/>
    </source>
</evidence>
<gene>
    <name evidence="2" type="ORF">Raf01_30680</name>
</gene>
<keyword evidence="1" id="KW-0732">Signal</keyword>
<sequence>MLRKLLMTTAVSAALLTAGAAPALAAEPAAVHPAASGGGCQPYSEGLQVCISWKTGVGLSADFYVTKWNPIASGWKGSLNIVVCPSGHTACDGPPANRTYSITSPTTHYGSITSSPGGHGTAYSVVSLYNASGGYVNAYKSPVETY</sequence>
<evidence type="ECO:0000313" key="3">
    <source>
        <dbReference type="Proteomes" id="UP000642748"/>
    </source>
</evidence>
<organism evidence="2 3">
    <name type="scientific">Rugosimonospora africana</name>
    <dbReference type="NCBI Taxonomy" id="556532"/>
    <lineage>
        <taxon>Bacteria</taxon>
        <taxon>Bacillati</taxon>
        <taxon>Actinomycetota</taxon>
        <taxon>Actinomycetes</taxon>
        <taxon>Micromonosporales</taxon>
        <taxon>Micromonosporaceae</taxon>
        <taxon>Rugosimonospora</taxon>
    </lineage>
</organism>